<evidence type="ECO:0000256" key="1">
    <source>
        <dbReference type="SAM" id="SignalP"/>
    </source>
</evidence>
<name>A0A2S7A678_9XANT</name>
<feature type="chain" id="PRO_5015740332" evidence="1">
    <location>
        <begin position="19"/>
        <end position="382"/>
    </location>
</feature>
<gene>
    <name evidence="2" type="ORF">XarbCFBP7409_03765</name>
</gene>
<dbReference type="EMBL" id="MDSL01000005">
    <property type="protein sequence ID" value="PPU03176.1"/>
    <property type="molecule type" value="Genomic_DNA"/>
</dbReference>
<comment type="caution">
    <text evidence="2">The sequence shown here is derived from an EMBL/GenBank/DDBJ whole genome shotgun (WGS) entry which is preliminary data.</text>
</comment>
<sequence>MKAFIAVAISVLSGAAMASDVPPGYAGVGGMTLQDIDPAIYAYHYDHGFVGEDAMGWDPALQFAWSRIAAAKVCGQQPVEQDAIVARLVAQYGQDAAVHQVNGIAFHEVQMRASSAFCTATRGAEAVAVVPAFANGDFSTATTYAAAAVAGTLSVAETQQQPSAQTQGDTDAAIAPSADWALQLPLHASMRVGSNGLPNGDEMLRVVRRGHTGAVVGLQIATSLFTRGVAVSAFGKGQLKGEKMEGVGNPGYQLQRDAVNARLKSYFTGHPAALPAEPFPLQVLMSDWLLVYQSLADTKSPYELRYAVTIGGERSGLLKRKASPVNLDCAPTPRTASLEEWEANDYALVKQAAQAYSEECAEKFAQQLPRWFPDREAVATSN</sequence>
<dbReference type="RefSeq" id="WP_104562051.1">
    <property type="nucleotide sequence ID" value="NZ_MDSK01000006.1"/>
</dbReference>
<feature type="signal peptide" evidence="1">
    <location>
        <begin position="1"/>
        <end position="18"/>
    </location>
</feature>
<evidence type="ECO:0000313" key="3">
    <source>
        <dbReference type="Proteomes" id="UP000238049"/>
    </source>
</evidence>
<keyword evidence="1" id="KW-0732">Signal</keyword>
<proteinExistence type="predicted"/>
<protein>
    <submittedName>
        <fullName evidence="2">Uncharacterized protein</fullName>
    </submittedName>
</protein>
<dbReference type="Proteomes" id="UP000238049">
    <property type="component" value="Unassembled WGS sequence"/>
</dbReference>
<evidence type="ECO:0000313" key="2">
    <source>
        <dbReference type="EMBL" id="PPU03176.1"/>
    </source>
</evidence>
<reference evidence="2 3" key="1">
    <citation type="submission" date="2016-08" db="EMBL/GenBank/DDBJ databases">
        <title>Evolution of the type three secretion system and type three effector repertoires in Xanthomonas.</title>
        <authorList>
            <person name="Merda D."/>
            <person name="Briand M."/>
            <person name="Bosis E."/>
            <person name="Rousseau C."/>
            <person name="Portier P."/>
            <person name="Jacques M.-A."/>
            <person name="Fischer-Le Saux M."/>
        </authorList>
    </citation>
    <scope>NUCLEOTIDE SEQUENCE [LARGE SCALE GENOMIC DNA]</scope>
    <source>
        <strain evidence="2 3">CFBP 7409</strain>
    </source>
</reference>
<accession>A0A2S7A678</accession>
<organism evidence="2 3">
    <name type="scientific">Xanthomonas arboricola pv. guizotiae</name>
    <dbReference type="NCBI Taxonomy" id="487867"/>
    <lineage>
        <taxon>Bacteria</taxon>
        <taxon>Pseudomonadati</taxon>
        <taxon>Pseudomonadota</taxon>
        <taxon>Gammaproteobacteria</taxon>
        <taxon>Lysobacterales</taxon>
        <taxon>Lysobacteraceae</taxon>
        <taxon>Xanthomonas</taxon>
    </lineage>
</organism>
<dbReference type="AlphaFoldDB" id="A0A2S7A678"/>